<sequence>MSQDVPSLQAGQSRKEEDEEKHGGAPGLAGYAPRTALAQAPRAWRRVAGKWAIAIILGYIDYAQAINYIISVLAPFFVPIIRTQPTDRGILLATRLCSAYQSFIIPDSLTSQTARQLDNQTEAKPIKYICISR</sequence>
<dbReference type="Proteomes" id="UP000002038">
    <property type="component" value="Unassembled WGS sequence"/>
</dbReference>
<reference evidence="3" key="1">
    <citation type="journal article" date="2015" name="PLoS Genet.">
        <title>The dynamic genome and transcriptome of the human fungal pathogen Blastomyces and close relative Emmonsia.</title>
        <authorList>
            <person name="Munoz J.F."/>
            <person name="Gauthier G.M."/>
            <person name="Desjardins C.A."/>
            <person name="Gallo J.E."/>
            <person name="Holder J."/>
            <person name="Sullivan T.D."/>
            <person name="Marty A.J."/>
            <person name="Carmen J.C."/>
            <person name="Chen Z."/>
            <person name="Ding L."/>
            <person name="Gujja S."/>
            <person name="Magrini V."/>
            <person name="Misas E."/>
            <person name="Mitreva M."/>
            <person name="Priest M."/>
            <person name="Saif S."/>
            <person name="Whiston E.A."/>
            <person name="Young S."/>
            <person name="Zeng Q."/>
            <person name="Goldman W.E."/>
            <person name="Mardis E.R."/>
            <person name="Taylor J.W."/>
            <person name="McEwen J.G."/>
            <person name="Clay O.K."/>
            <person name="Klein B.S."/>
            <person name="Cuomo C.A."/>
        </authorList>
    </citation>
    <scope>NUCLEOTIDE SEQUENCE [LARGE SCALE GENOMIC DNA]</scope>
    <source>
        <strain evidence="3">SLH14081</strain>
    </source>
</reference>
<dbReference type="AlphaFoldDB" id="A0A179USH4"/>
<dbReference type="EMBL" id="GG657458">
    <property type="protein sequence ID" value="OAT10017.1"/>
    <property type="molecule type" value="Genomic_DNA"/>
</dbReference>
<dbReference type="VEuPathDB" id="FungiDB:BDBG_05701"/>
<keyword evidence="3" id="KW-1185">Reference proteome</keyword>
<feature type="compositionally biased region" description="Basic and acidic residues" evidence="1">
    <location>
        <begin position="13"/>
        <end position="23"/>
    </location>
</feature>
<dbReference type="GeneID" id="8503847"/>
<name>A0A179USH4_BLAGS</name>
<accession>A0A179USH4</accession>
<organism evidence="2 3">
    <name type="scientific">Blastomyces gilchristii (strain SLH14081)</name>
    <name type="common">Blastomyces dermatitidis</name>
    <dbReference type="NCBI Taxonomy" id="559298"/>
    <lineage>
        <taxon>Eukaryota</taxon>
        <taxon>Fungi</taxon>
        <taxon>Dikarya</taxon>
        <taxon>Ascomycota</taxon>
        <taxon>Pezizomycotina</taxon>
        <taxon>Eurotiomycetes</taxon>
        <taxon>Eurotiomycetidae</taxon>
        <taxon>Onygenales</taxon>
        <taxon>Ajellomycetaceae</taxon>
        <taxon>Blastomyces</taxon>
    </lineage>
</organism>
<evidence type="ECO:0000256" key="1">
    <source>
        <dbReference type="SAM" id="MobiDB-lite"/>
    </source>
</evidence>
<protein>
    <submittedName>
        <fullName evidence="2">Uncharacterized protein</fullName>
    </submittedName>
</protein>
<proteinExistence type="predicted"/>
<dbReference type="KEGG" id="bgh:BDBG_05701"/>
<evidence type="ECO:0000313" key="3">
    <source>
        <dbReference type="Proteomes" id="UP000002038"/>
    </source>
</evidence>
<evidence type="ECO:0000313" key="2">
    <source>
        <dbReference type="EMBL" id="OAT10017.1"/>
    </source>
</evidence>
<feature type="compositionally biased region" description="Polar residues" evidence="1">
    <location>
        <begin position="1"/>
        <end position="12"/>
    </location>
</feature>
<dbReference type="RefSeq" id="XP_002624193.1">
    <property type="nucleotide sequence ID" value="XM_002624147.2"/>
</dbReference>
<feature type="region of interest" description="Disordered" evidence="1">
    <location>
        <begin position="1"/>
        <end position="31"/>
    </location>
</feature>
<gene>
    <name evidence="2" type="ORF">BDBG_05701</name>
</gene>